<dbReference type="EMBL" id="WEIA01000001">
    <property type="protein sequence ID" value="NLR20225.1"/>
    <property type="molecule type" value="Genomic_DNA"/>
</dbReference>
<keyword evidence="5" id="KW-1185">Reference proteome</keyword>
<feature type="transmembrane region" description="Helical" evidence="1">
    <location>
        <begin position="198"/>
        <end position="218"/>
    </location>
</feature>
<reference evidence="3 5" key="2">
    <citation type="submission" date="2023-10" db="EMBL/GenBank/DDBJ databases">
        <title>To unveil natural product biosynthetic capacity in Pseudoalteromonas.</title>
        <authorList>
            <person name="Wang J."/>
        </authorList>
    </citation>
    <scope>NUCLEOTIDE SEQUENCE [LARGE SCALE GENOMIC DNA]</scope>
    <source>
        <strain evidence="3 5">DSM 15914</strain>
    </source>
</reference>
<evidence type="ECO:0000256" key="1">
    <source>
        <dbReference type="SAM" id="Phobius"/>
    </source>
</evidence>
<keyword evidence="1" id="KW-0472">Membrane</keyword>
<organism evidence="2 4">
    <name type="scientific">Pseudoalteromonas maricaloris</name>
    <dbReference type="NCBI Taxonomy" id="184924"/>
    <lineage>
        <taxon>Bacteria</taxon>
        <taxon>Pseudomonadati</taxon>
        <taxon>Pseudomonadota</taxon>
        <taxon>Gammaproteobacteria</taxon>
        <taxon>Alteromonadales</taxon>
        <taxon>Pseudoalteromonadaceae</taxon>
        <taxon>Pseudoalteromonas</taxon>
    </lineage>
</organism>
<evidence type="ECO:0000313" key="5">
    <source>
        <dbReference type="Proteomes" id="UP001304419"/>
    </source>
</evidence>
<dbReference type="AlphaFoldDB" id="A0A8I2KJR8"/>
<reference evidence="2" key="1">
    <citation type="submission" date="2019-10" db="EMBL/GenBank/DDBJ databases">
        <authorList>
            <person name="Paulsen S."/>
        </authorList>
    </citation>
    <scope>NUCLEOTIDE SEQUENCE</scope>
    <source>
        <strain evidence="2">LMG 19692</strain>
    </source>
</reference>
<dbReference type="Pfam" id="PF03929">
    <property type="entry name" value="PepSY_TM"/>
    <property type="match status" value="1"/>
</dbReference>
<evidence type="ECO:0000313" key="2">
    <source>
        <dbReference type="EMBL" id="NLR20225.1"/>
    </source>
</evidence>
<gene>
    <name evidence="2" type="ORF">F9Y85_02600</name>
    <name evidence="3" type="ORF">R5H13_10960</name>
</gene>
<keyword evidence="1" id="KW-1133">Transmembrane helix</keyword>
<sequence length="398" mass="45737">MADKARQRKRLRKLYDLHAWVGFQLAAVMFVILATGTIATVSNELDWLVFEQMRASQKPKEVKEQTAASWRNMYASIAERYPEGRITTLGTMGSDYFSYRARVAFEAKSDRYVHVDQWTYEVTGDIPLLTIQRFFRDLHRYLFMPAMPGLPIVTAFAFILLISVFTGLKTTRNWKVALWRLRLAQGTRVFLSDLHKVFGLWGLWFSTLIIITGIWYLFEFSARVAGFSLEPPAPKVEHVTAVKDVNMLSVKRFESAFKKAQLAIPNWTITTVQLPRADTALLRFQGMSTNPLLRDRAHKVYMDPTTLEVLAVQQPENMAWGNYLNEHADPLHFGYFAGITSKLIWFVFGLALTGLSFTGVMMTYKRTKSKSITGAQLATLPIFCLSAFYFYFWLARYT</sequence>
<protein>
    <submittedName>
        <fullName evidence="2">PepSY domain-containing protein</fullName>
    </submittedName>
    <submittedName>
        <fullName evidence="3">PepSY-associated TM helix domain-containing protein</fullName>
    </submittedName>
</protein>
<feature type="transmembrane region" description="Helical" evidence="1">
    <location>
        <begin position="343"/>
        <end position="364"/>
    </location>
</feature>
<evidence type="ECO:0000313" key="3">
    <source>
        <dbReference type="EMBL" id="WOX27194.1"/>
    </source>
</evidence>
<feature type="transmembrane region" description="Helical" evidence="1">
    <location>
        <begin position="142"/>
        <end position="165"/>
    </location>
</feature>
<feature type="transmembrane region" description="Helical" evidence="1">
    <location>
        <begin position="376"/>
        <end position="394"/>
    </location>
</feature>
<name>A0A8I2KJR8_9GAMM</name>
<feature type="transmembrane region" description="Helical" evidence="1">
    <location>
        <begin position="20"/>
        <end position="41"/>
    </location>
</feature>
<proteinExistence type="predicted"/>
<dbReference type="InterPro" id="IPR005625">
    <property type="entry name" value="PepSY-ass_TM"/>
</dbReference>
<keyword evidence="1" id="KW-0812">Transmembrane</keyword>
<dbReference type="Proteomes" id="UP001304419">
    <property type="component" value="Chromosome 1"/>
</dbReference>
<evidence type="ECO:0000313" key="4">
    <source>
        <dbReference type="Proteomes" id="UP000646877"/>
    </source>
</evidence>
<dbReference type="PANTHER" id="PTHR34219">
    <property type="entry name" value="IRON-REGULATED INNER MEMBRANE PROTEIN-RELATED"/>
    <property type="match status" value="1"/>
</dbReference>
<dbReference type="PANTHER" id="PTHR34219:SF8">
    <property type="entry name" value="PEPSY DOMAIN-CONTAINING PROTEIN"/>
    <property type="match status" value="1"/>
</dbReference>
<dbReference type="EMBL" id="CP137578">
    <property type="protein sequence ID" value="WOX27194.1"/>
    <property type="molecule type" value="Genomic_DNA"/>
</dbReference>
<dbReference type="RefSeq" id="WP_193521465.1">
    <property type="nucleotide sequence ID" value="NZ_CBCSDF010000008.1"/>
</dbReference>
<accession>A0A8I2KJR8</accession>
<dbReference type="Proteomes" id="UP000646877">
    <property type="component" value="Unassembled WGS sequence"/>
</dbReference>